<dbReference type="Proteomes" id="UP001054945">
    <property type="component" value="Unassembled WGS sequence"/>
</dbReference>
<comment type="caution">
    <text evidence="1">The sequence shown here is derived from an EMBL/GenBank/DDBJ whole genome shotgun (WGS) entry which is preliminary data.</text>
</comment>
<protein>
    <submittedName>
        <fullName evidence="1">Uncharacterized protein</fullName>
    </submittedName>
</protein>
<dbReference type="AlphaFoldDB" id="A0AAV4RFA4"/>
<gene>
    <name evidence="1" type="ORF">CEXT_367721</name>
</gene>
<feature type="non-terminal residue" evidence="1">
    <location>
        <position position="38"/>
    </location>
</feature>
<name>A0AAV4RFA4_CAEEX</name>
<keyword evidence="2" id="KW-1185">Reference proteome</keyword>
<accession>A0AAV4RFA4</accession>
<reference evidence="1 2" key="1">
    <citation type="submission" date="2021-06" db="EMBL/GenBank/DDBJ databases">
        <title>Caerostris extrusa draft genome.</title>
        <authorList>
            <person name="Kono N."/>
            <person name="Arakawa K."/>
        </authorList>
    </citation>
    <scope>NUCLEOTIDE SEQUENCE [LARGE SCALE GENOMIC DNA]</scope>
</reference>
<evidence type="ECO:0000313" key="2">
    <source>
        <dbReference type="Proteomes" id="UP001054945"/>
    </source>
</evidence>
<evidence type="ECO:0000313" key="1">
    <source>
        <dbReference type="EMBL" id="GIY20017.1"/>
    </source>
</evidence>
<organism evidence="1 2">
    <name type="scientific">Caerostris extrusa</name>
    <name type="common">Bark spider</name>
    <name type="synonym">Caerostris bankana</name>
    <dbReference type="NCBI Taxonomy" id="172846"/>
    <lineage>
        <taxon>Eukaryota</taxon>
        <taxon>Metazoa</taxon>
        <taxon>Ecdysozoa</taxon>
        <taxon>Arthropoda</taxon>
        <taxon>Chelicerata</taxon>
        <taxon>Arachnida</taxon>
        <taxon>Araneae</taxon>
        <taxon>Araneomorphae</taxon>
        <taxon>Entelegynae</taxon>
        <taxon>Araneoidea</taxon>
        <taxon>Araneidae</taxon>
        <taxon>Caerostris</taxon>
    </lineage>
</organism>
<sequence length="38" mass="4443">MRNNDDDDNNSNTVTYRLLASLEMQNPINRCELRSICI</sequence>
<proteinExistence type="predicted"/>
<dbReference type="EMBL" id="BPLR01007825">
    <property type="protein sequence ID" value="GIY20017.1"/>
    <property type="molecule type" value="Genomic_DNA"/>
</dbReference>